<dbReference type="OrthoDB" id="10025028at2759"/>
<organism evidence="10 11">
    <name type="scientific">Acanthaster planci</name>
    <name type="common">Crown-of-thorns starfish</name>
    <dbReference type="NCBI Taxonomy" id="133434"/>
    <lineage>
        <taxon>Eukaryota</taxon>
        <taxon>Metazoa</taxon>
        <taxon>Echinodermata</taxon>
        <taxon>Eleutherozoa</taxon>
        <taxon>Asterozoa</taxon>
        <taxon>Asteroidea</taxon>
        <taxon>Valvatacea</taxon>
        <taxon>Valvatida</taxon>
        <taxon>Acanthasteridae</taxon>
        <taxon>Acanthaster</taxon>
    </lineage>
</organism>
<proteinExistence type="predicted"/>
<feature type="domain" description="TRASH" evidence="9">
    <location>
        <begin position="640"/>
        <end position="680"/>
    </location>
</feature>
<feature type="domain" description="TRASH" evidence="9">
    <location>
        <begin position="598"/>
        <end position="637"/>
    </location>
</feature>
<feature type="region of interest" description="Disordered" evidence="8">
    <location>
        <begin position="264"/>
        <end position="309"/>
    </location>
</feature>
<feature type="compositionally biased region" description="Basic and acidic residues" evidence="8">
    <location>
        <begin position="1649"/>
        <end position="1661"/>
    </location>
</feature>
<feature type="compositionally biased region" description="Low complexity" evidence="8">
    <location>
        <begin position="849"/>
        <end position="873"/>
    </location>
</feature>
<dbReference type="PANTHER" id="PTHR45736:SF1">
    <property type="entry name" value="WITHOUT CHILDREN, ISOFORM B"/>
    <property type="match status" value="1"/>
</dbReference>
<dbReference type="RefSeq" id="XP_022082546.1">
    <property type="nucleotide sequence ID" value="XM_022226854.1"/>
</dbReference>
<feature type="compositionally biased region" description="Low complexity" evidence="8">
    <location>
        <begin position="427"/>
        <end position="437"/>
    </location>
</feature>
<dbReference type="SMART" id="SM00746">
    <property type="entry name" value="TRASH"/>
    <property type="match status" value="11"/>
</dbReference>
<dbReference type="InterPro" id="IPR010507">
    <property type="entry name" value="Znf_MYM"/>
</dbReference>
<feature type="compositionally biased region" description="Basic and acidic residues" evidence="8">
    <location>
        <begin position="391"/>
        <end position="422"/>
    </location>
</feature>
<keyword evidence="4" id="KW-0677">Repeat</keyword>
<evidence type="ECO:0000256" key="6">
    <source>
        <dbReference type="ARBA" id="ARBA00022833"/>
    </source>
</evidence>
<dbReference type="InterPro" id="IPR021893">
    <property type="entry name" value="ZMYM2-like_C"/>
</dbReference>
<evidence type="ECO:0000256" key="8">
    <source>
        <dbReference type="SAM" id="MobiDB-lite"/>
    </source>
</evidence>
<evidence type="ECO:0000256" key="7">
    <source>
        <dbReference type="ARBA" id="ARBA00022843"/>
    </source>
</evidence>
<evidence type="ECO:0000256" key="5">
    <source>
        <dbReference type="ARBA" id="ARBA00022771"/>
    </source>
</evidence>
<feature type="region of interest" description="Disordered" evidence="8">
    <location>
        <begin position="1375"/>
        <end position="1444"/>
    </location>
</feature>
<keyword evidence="2" id="KW-0597">Phosphoprotein</keyword>
<dbReference type="KEGG" id="aplc:110974906"/>
<feature type="domain" description="TRASH" evidence="9">
    <location>
        <begin position="1024"/>
        <end position="1059"/>
    </location>
</feature>
<keyword evidence="5" id="KW-0863">Zinc-finger</keyword>
<feature type="domain" description="TRASH" evidence="9">
    <location>
        <begin position="884"/>
        <end position="920"/>
    </location>
</feature>
<dbReference type="Proteomes" id="UP000694845">
    <property type="component" value="Unplaced"/>
</dbReference>
<dbReference type="InterPro" id="IPR011017">
    <property type="entry name" value="TRASH_dom"/>
</dbReference>
<feature type="domain" description="TRASH" evidence="9">
    <location>
        <begin position="978"/>
        <end position="1013"/>
    </location>
</feature>
<feature type="compositionally biased region" description="Basic residues" evidence="8">
    <location>
        <begin position="1400"/>
        <end position="1418"/>
    </location>
</feature>
<evidence type="ECO:0000313" key="10">
    <source>
        <dbReference type="Proteomes" id="UP000694845"/>
    </source>
</evidence>
<feature type="region of interest" description="Disordered" evidence="8">
    <location>
        <begin position="1644"/>
        <end position="1665"/>
    </location>
</feature>
<keyword evidence="6" id="KW-0862">Zinc</keyword>
<feature type="compositionally biased region" description="Basic and acidic residues" evidence="8">
    <location>
        <begin position="288"/>
        <end position="309"/>
    </location>
</feature>
<keyword evidence="1" id="KW-1017">Isopeptide bond</keyword>
<evidence type="ECO:0000256" key="1">
    <source>
        <dbReference type="ARBA" id="ARBA00022499"/>
    </source>
</evidence>
<dbReference type="PANTHER" id="PTHR45736">
    <property type="entry name" value="ZINC FINGER MYM-TYPE PROTEIN"/>
    <property type="match status" value="1"/>
</dbReference>
<feature type="domain" description="TRASH" evidence="9">
    <location>
        <begin position="792"/>
        <end position="830"/>
    </location>
</feature>
<feature type="compositionally biased region" description="Acidic residues" evidence="8">
    <location>
        <begin position="270"/>
        <end position="287"/>
    </location>
</feature>
<dbReference type="GO" id="GO:0008270">
    <property type="term" value="F:zinc ion binding"/>
    <property type="evidence" value="ECO:0007669"/>
    <property type="project" value="UniProtKB-KW"/>
</dbReference>
<dbReference type="GeneID" id="110974906"/>
<evidence type="ECO:0000256" key="3">
    <source>
        <dbReference type="ARBA" id="ARBA00022723"/>
    </source>
</evidence>
<accession>A0A8B7XRD2</accession>
<keyword evidence="7" id="KW-0832">Ubl conjugation</keyword>
<reference evidence="11" key="1">
    <citation type="submission" date="2025-08" db="UniProtKB">
        <authorList>
            <consortium name="RefSeq"/>
        </authorList>
    </citation>
    <scope>IDENTIFICATION</scope>
</reference>
<dbReference type="Pfam" id="PF12012">
    <property type="entry name" value="DUF3504"/>
    <property type="match status" value="1"/>
</dbReference>
<evidence type="ECO:0000313" key="11">
    <source>
        <dbReference type="RefSeq" id="XP_022082546.1"/>
    </source>
</evidence>
<feature type="region of interest" description="Disordered" evidence="8">
    <location>
        <begin position="391"/>
        <end position="462"/>
    </location>
</feature>
<feature type="region of interest" description="Disordered" evidence="8">
    <location>
        <begin position="837"/>
        <end position="888"/>
    </location>
</feature>
<feature type="region of interest" description="Disordered" evidence="8">
    <location>
        <begin position="28"/>
        <end position="54"/>
    </location>
</feature>
<feature type="domain" description="TRASH" evidence="9">
    <location>
        <begin position="561"/>
        <end position="594"/>
    </location>
</feature>
<evidence type="ECO:0000256" key="2">
    <source>
        <dbReference type="ARBA" id="ARBA00022553"/>
    </source>
</evidence>
<keyword evidence="3" id="KW-0479">Metal-binding</keyword>
<dbReference type="InterPro" id="IPR051284">
    <property type="entry name" value="ZnF_MYMT-QRICH1"/>
</dbReference>
<evidence type="ECO:0000256" key="4">
    <source>
        <dbReference type="ARBA" id="ARBA00022737"/>
    </source>
</evidence>
<feature type="domain" description="TRASH" evidence="9">
    <location>
        <begin position="1065"/>
        <end position="1101"/>
    </location>
</feature>
<dbReference type="Pfam" id="PF06467">
    <property type="entry name" value="zf-FCS"/>
    <property type="match status" value="2"/>
</dbReference>
<feature type="domain" description="TRASH" evidence="9">
    <location>
        <begin position="748"/>
        <end position="786"/>
    </location>
</feature>
<protein>
    <submittedName>
        <fullName evidence="11">Zinc finger MYM-type protein 3-like isoform X1</fullName>
    </submittedName>
</protein>
<dbReference type="Pfam" id="PF25561">
    <property type="entry name" value="QRICH1"/>
    <property type="match status" value="1"/>
</dbReference>
<feature type="domain" description="TRASH" evidence="9">
    <location>
        <begin position="706"/>
        <end position="741"/>
    </location>
</feature>
<gene>
    <name evidence="11" type="primary">LOC110974906</name>
</gene>
<feature type="domain" description="TRASH" evidence="9">
    <location>
        <begin position="936"/>
        <end position="972"/>
    </location>
</feature>
<sequence length="1746" mass="195208">METHRKDELFVNVEKEQERLLSEIEVTPVTESEEGENNVSMQESIPRSACTVEDSSAVMEDLEVDATGTSESSRIVKQSEQLAEREPPHCVDGISCSVISDYDSDNENQNNTVNESTSKVAEDLRDQIQVKENDENLCTQNRHDDDMECQDLKEMVSSQGDNRTTETPIDYHQYDKDGACVAFEASILLPPVSDKIEESKMVDSMHSNTLGITDEGCSAGMSSSKNLNTFGQDIDCSQYKIKKDGPQKEQTIDDALKMLNKSEEVKGEIEASDDIFEDVETGDTEIESNDKKYNQEGSESPDKDSKSGENIHVLATDETFERGSVSETNQVFAEDDVIFHHDATSNLTNANMSEESKIPSKTSTAEKRSKASYKGFSLGNIVSRLKIQVESKQEEVDISETKKDAGDAIPEKTQSKRSEQKQQGKQMRAAAHAAMMMCKDSDYDEQETRKEDATQQTEGQSKDITTYASNTMDELLGLYGYDQLEKDECDGLQCSSSLSKSKIPITGSVTSLKQSQKLGQTQKASQEDTGLVISNVTSMAPAQDTAEDPLKVVSKKKINYCAECSHAVDDTALLVASDHSFCSQACLDNYQGRQTLVCDYCCGMITQAATQKFVRETQEGQKKFCSQPCSEEFSKRVRNCSTCGKEISKASEGILAPVGSGGKFVDFCQQECVDNYGKKPSVTQQDCGKQDGGQPRYWAQDTYFVCAVCKNYAKAKHVISLQGKLNGLCSTDCFTQFKEKNQLAFSLCSQCSALCSNQKMMRSIEIEGKVHRFCSMRCFKMKLKRSMSTIACAACKKPNWAQSMIEEWNGTELVRFFCSTACLGKRETIPFTSTQNVTVPTNKTSIPPLGKSQPSSLKQQKPQQSQQTSQGSGARLTSAGGNKCDHCSKQQRPQYHLTMSDNSIRNFCSYGCVIAFQAQFNVPPVTLPQETLQLTCSQCHQGFSNKPLPLEFKGAVNVFCAQNCMDEFKRVNSVVVECDYCHLEKILHERIYFSGEAHSFCSEGCKLLFKQQFAQRLGLRCTVCDYCAQTCRSRVERMYGNHKKKFCSMACKSQYDKWLSKGAKCDGCKCTGRKLEESFIWRGEMKRVCNQHCLLLFYAQQNIPNMNTQTQSTIPAIQLSQVAPKTTTPVITNVVSLAPGQQQTSGSPNNIQYQPKCATQNIVAKKCHKQTQITTAAPKAHRPPPPPVPVPPAPTMVKNKVTLVKPFTQTKSVSCRPLTSSKATMTDDQQPLIIPVPVPIFVPVPMRLYTTPVPHPVSLPVPIPVPMFIPVAYNNADRLLASIQEISERIPSDPLEAEMLMLADAIAGDEGSKGSQDSKVDGQLEMNNLQTLAEGDDFGGLGLENAEDTEPSHFLADSILKMAADIAEVLEDDGSTELQDDLNSLQPVEEPRIDVSVRTTRSKSSKTSGRRGRSRGNKRACVEGSLNQDPEEPPPQVRRSKDESRNTIGVNAYRYFVFKKKQNVTGKDLKSFTWNPNLLEVSTEELGYILCLMCKEGTQPNGNKYSADVLHLIFLSIQQHLSDNGRPENVFTDQFYRRFTDLLHDEIKEWMIDRDPITDFILNTCINEETLWSAKQLGAHSPYILLSTMIYFNTKHFQLKTLATHKALAFCRIQKHVRKVGTTRSLFLRYYPADRKKAVIELAGKRKRDRDSEMEPSRLEQSENTENPLRCPVRLYEFYLSKCPDSVKSHSELFYLVPERSCVPDSPVWYSSAPLADHDMSKILTRMLMVMDIYESWAEINKDEDY</sequence>
<keyword evidence="10" id="KW-1185">Reference proteome</keyword>
<dbReference type="InterPro" id="IPR057926">
    <property type="entry name" value="QRICH1_dom"/>
</dbReference>
<evidence type="ECO:0000259" key="9">
    <source>
        <dbReference type="SMART" id="SM00746"/>
    </source>
</evidence>
<name>A0A8B7XRD2_ACAPL</name>